<dbReference type="InterPro" id="IPR002491">
    <property type="entry name" value="ABC_transptr_periplasmic_BD"/>
</dbReference>
<dbReference type="EMBL" id="FQZK01000001">
    <property type="protein sequence ID" value="SHI46571.1"/>
    <property type="molecule type" value="Genomic_DNA"/>
</dbReference>
<dbReference type="OrthoDB" id="9793175at2"/>
<sequence length="348" mass="35752">MFLTRRPRHDRRPTRARVPGATVTLTASALVLALGVAGCASSGPAPAPEGAATRTVEGVGGSVEVPAEPERIAVLWRPTLAAVTLLGHHPVATMGTPGAPGQGLEPFLPGDADGALLNVVTNSPAEDDVNLEALALAEPDLILGVSTPAGAQDAIAAELSAIAPTVLLEWEGTGSWRTHLHDVAAVLGREAEAERADAGYDAAVARAAEAIGEAGVDPGTEVSLVRLQSGTEIRLETAASFPGQVIADLGLARPEGQEEPEGDTDFIPLSYENLDRGDGDVLFVLAGSGFPDAPDTFSDGVWADLDAVRAGRVYRADHDVWGAANLHAAHRVVEEAAEALTGQAEPAL</sequence>
<gene>
    <name evidence="6" type="ORF">SAMN05421803_101302</name>
</gene>
<dbReference type="AlphaFoldDB" id="A0A1M6BCV8"/>
<dbReference type="CDD" id="cd01146">
    <property type="entry name" value="FhuD"/>
    <property type="match status" value="1"/>
</dbReference>
<dbReference type="Gene3D" id="3.40.50.1980">
    <property type="entry name" value="Nitrogenase molybdenum iron protein domain"/>
    <property type="match status" value="2"/>
</dbReference>
<dbReference type="Proteomes" id="UP000184452">
    <property type="component" value="Unassembled WGS sequence"/>
</dbReference>
<comment type="subcellular location">
    <subcellularLocation>
        <location evidence="1">Cell envelope</location>
    </subcellularLocation>
</comment>
<dbReference type="STRING" id="758803.SAMN05421803_101302"/>
<name>A0A1M6BCV8_9ACTN</name>
<protein>
    <submittedName>
        <fullName evidence="6">Iron complex transport system substrate-binding protein</fullName>
    </submittedName>
</protein>
<dbReference type="RefSeq" id="WP_084736753.1">
    <property type="nucleotide sequence ID" value="NZ_FQZK01000001.1"/>
</dbReference>
<comment type="similarity">
    <text evidence="2">Belongs to the bacterial solute-binding protein 8 family.</text>
</comment>
<dbReference type="PROSITE" id="PS50983">
    <property type="entry name" value="FE_B12_PBP"/>
    <property type="match status" value="1"/>
</dbReference>
<dbReference type="GO" id="GO:1901678">
    <property type="term" value="P:iron coordination entity transport"/>
    <property type="evidence" value="ECO:0007669"/>
    <property type="project" value="UniProtKB-ARBA"/>
</dbReference>
<evidence type="ECO:0000256" key="1">
    <source>
        <dbReference type="ARBA" id="ARBA00004196"/>
    </source>
</evidence>
<dbReference type="PANTHER" id="PTHR30532:SF25">
    <property type="entry name" value="IRON(III) DICITRATE-BINDING PERIPLASMIC PROTEIN"/>
    <property type="match status" value="1"/>
</dbReference>
<evidence type="ECO:0000256" key="4">
    <source>
        <dbReference type="ARBA" id="ARBA00022729"/>
    </source>
</evidence>
<keyword evidence="3" id="KW-0813">Transport</keyword>
<keyword evidence="7" id="KW-1185">Reference proteome</keyword>
<dbReference type="SUPFAM" id="SSF53807">
    <property type="entry name" value="Helical backbone' metal receptor"/>
    <property type="match status" value="1"/>
</dbReference>
<keyword evidence="4" id="KW-0732">Signal</keyword>
<dbReference type="GO" id="GO:0030288">
    <property type="term" value="C:outer membrane-bounded periplasmic space"/>
    <property type="evidence" value="ECO:0007669"/>
    <property type="project" value="TreeGrafter"/>
</dbReference>
<evidence type="ECO:0000256" key="2">
    <source>
        <dbReference type="ARBA" id="ARBA00008814"/>
    </source>
</evidence>
<proteinExistence type="inferred from homology"/>
<evidence type="ECO:0000313" key="6">
    <source>
        <dbReference type="EMBL" id="SHI46571.1"/>
    </source>
</evidence>
<dbReference type="PANTHER" id="PTHR30532">
    <property type="entry name" value="IRON III DICITRATE-BINDING PERIPLASMIC PROTEIN"/>
    <property type="match status" value="1"/>
</dbReference>
<accession>A0A1M6BCV8</accession>
<dbReference type="Pfam" id="PF01497">
    <property type="entry name" value="Peripla_BP_2"/>
    <property type="match status" value="1"/>
</dbReference>
<evidence type="ECO:0000259" key="5">
    <source>
        <dbReference type="PROSITE" id="PS50983"/>
    </source>
</evidence>
<organism evidence="6 7">
    <name type="scientific">Nocardiopsis flavescens</name>
    <dbReference type="NCBI Taxonomy" id="758803"/>
    <lineage>
        <taxon>Bacteria</taxon>
        <taxon>Bacillati</taxon>
        <taxon>Actinomycetota</taxon>
        <taxon>Actinomycetes</taxon>
        <taxon>Streptosporangiales</taxon>
        <taxon>Nocardiopsidaceae</taxon>
        <taxon>Nocardiopsis</taxon>
    </lineage>
</organism>
<dbReference type="InterPro" id="IPR051313">
    <property type="entry name" value="Bact_iron-sidero_bind"/>
</dbReference>
<evidence type="ECO:0000313" key="7">
    <source>
        <dbReference type="Proteomes" id="UP000184452"/>
    </source>
</evidence>
<evidence type="ECO:0000256" key="3">
    <source>
        <dbReference type="ARBA" id="ARBA00022448"/>
    </source>
</evidence>
<reference evidence="6 7" key="1">
    <citation type="submission" date="2016-11" db="EMBL/GenBank/DDBJ databases">
        <authorList>
            <person name="Jaros S."/>
            <person name="Januszkiewicz K."/>
            <person name="Wedrychowicz H."/>
        </authorList>
    </citation>
    <scope>NUCLEOTIDE SEQUENCE [LARGE SCALE GENOMIC DNA]</scope>
    <source>
        <strain evidence="6 7">CGMCC 4.5723</strain>
    </source>
</reference>
<feature type="domain" description="Fe/B12 periplasmic-binding" evidence="5">
    <location>
        <begin position="71"/>
        <end position="344"/>
    </location>
</feature>